<comment type="caution">
    <text evidence="2">The sequence shown here is derived from an EMBL/GenBank/DDBJ whole genome shotgun (WGS) entry which is preliminary data.</text>
</comment>
<reference evidence="2 3" key="1">
    <citation type="journal article" date="2021" name="Int. J. Syst. Evol. Microbiol.">
        <title>Amazonocrinis nigriterrae gen. nov., sp. nov., Atlanticothrix silvestris gen. nov., sp. nov. and Dendronalium phyllosphericum gen. nov., sp. nov., nostocacean cyanobacteria from Brazilian environments.</title>
        <authorList>
            <person name="Alvarenga D.O."/>
            <person name="Andreote A.P.D."/>
            <person name="Branco L.H.Z."/>
            <person name="Delbaje E."/>
            <person name="Cruz R.B."/>
            <person name="Varani A.M."/>
            <person name="Fiore M.F."/>
        </authorList>
    </citation>
    <scope>NUCLEOTIDE SEQUENCE [LARGE SCALE GENOMIC DNA]</scope>
    <source>
        <strain evidence="2 3">CENA67</strain>
    </source>
</reference>
<organism evidence="2 3">
    <name type="scientific">Amazonocrinis nigriterrae CENA67</name>
    <dbReference type="NCBI Taxonomy" id="2794033"/>
    <lineage>
        <taxon>Bacteria</taxon>
        <taxon>Bacillati</taxon>
        <taxon>Cyanobacteriota</taxon>
        <taxon>Cyanophyceae</taxon>
        <taxon>Nostocales</taxon>
        <taxon>Nostocaceae</taxon>
        <taxon>Amazonocrinis</taxon>
        <taxon>Amazonocrinis nigriterrae</taxon>
    </lineage>
</organism>
<proteinExistence type="predicted"/>
<sequence>MEIWIKESQYNFCLNETIIEQIQQAQKTGSTLYIPLSLLIPLWYYTCVSYNVVPEEPGKQIKNSNYPKKIQPLPIFYRNLIFKIIKLIFNKNFRKEIILQTEFTFNSYYIPEESAATVKNEEPVLQSIIFFNGDVFHKIQKDFLETNSQISDIISAHYWLSEQVLSYFQTNLNLLVWEVAAFVPAGFLAHDLYPKNWGLSIITWVAAVIGFVTTRFWLIGQRQKLTSINSKYLDYLVWGLFSLIPAVINIVRINGLQALIIMVLSLILPLVSKRLLAFIWPQLGKVLLRRLLS</sequence>
<accession>A0A8J7L532</accession>
<feature type="transmembrane region" description="Helical" evidence="1">
    <location>
        <begin position="201"/>
        <end position="220"/>
    </location>
</feature>
<keyword evidence="3" id="KW-1185">Reference proteome</keyword>
<keyword evidence="1" id="KW-0812">Transmembrane</keyword>
<evidence type="ECO:0000313" key="2">
    <source>
        <dbReference type="EMBL" id="MBH8560824.1"/>
    </source>
</evidence>
<dbReference type="RefSeq" id="WP_198122858.1">
    <property type="nucleotide sequence ID" value="NZ_JAECZC010000001.1"/>
</dbReference>
<feature type="transmembrane region" description="Helical" evidence="1">
    <location>
        <begin position="232"/>
        <end position="253"/>
    </location>
</feature>
<dbReference type="EMBL" id="JAECZC010000001">
    <property type="protein sequence ID" value="MBH8560824.1"/>
    <property type="molecule type" value="Genomic_DNA"/>
</dbReference>
<keyword evidence="1" id="KW-0472">Membrane</keyword>
<feature type="transmembrane region" description="Helical" evidence="1">
    <location>
        <begin position="259"/>
        <end position="280"/>
    </location>
</feature>
<keyword evidence="1" id="KW-1133">Transmembrane helix</keyword>
<dbReference type="AlphaFoldDB" id="A0A8J7L532"/>
<dbReference type="Proteomes" id="UP000632766">
    <property type="component" value="Unassembled WGS sequence"/>
</dbReference>
<protein>
    <submittedName>
        <fullName evidence="2">Uncharacterized protein</fullName>
    </submittedName>
</protein>
<evidence type="ECO:0000256" key="1">
    <source>
        <dbReference type="SAM" id="Phobius"/>
    </source>
</evidence>
<name>A0A8J7L532_9NOST</name>
<evidence type="ECO:0000313" key="3">
    <source>
        <dbReference type="Proteomes" id="UP000632766"/>
    </source>
</evidence>
<gene>
    <name evidence="2" type="ORF">I8748_01180</name>
</gene>